<dbReference type="SMART" id="SM01130">
    <property type="entry name" value="DHDPS"/>
    <property type="match status" value="1"/>
</dbReference>
<dbReference type="PANTHER" id="PTHR12128">
    <property type="entry name" value="DIHYDRODIPICOLINATE SYNTHASE"/>
    <property type="match status" value="1"/>
</dbReference>
<dbReference type="KEGG" id="rru:Rru_A2066"/>
<dbReference type="EC" id="4.3.3.7" evidence="5"/>
<evidence type="ECO:0000256" key="2">
    <source>
        <dbReference type="PIRNR" id="PIRNR001365"/>
    </source>
</evidence>
<dbReference type="InterPro" id="IPR013785">
    <property type="entry name" value="Aldolase_TIM"/>
</dbReference>
<dbReference type="STRING" id="269796.Rru_A2066"/>
<dbReference type="HOGENOM" id="CLU_049343_5_0_5"/>
<evidence type="ECO:0000313" key="5">
    <source>
        <dbReference type="EMBL" id="ABC22866.1"/>
    </source>
</evidence>
<dbReference type="PIRSF" id="PIRSF001365">
    <property type="entry name" value="DHDPS"/>
    <property type="match status" value="1"/>
</dbReference>
<dbReference type="Proteomes" id="UP000001929">
    <property type="component" value="Chromosome"/>
</dbReference>
<dbReference type="EnsemblBacteria" id="ABC22866">
    <property type="protein sequence ID" value="ABC22866"/>
    <property type="gene ID" value="Rru_A2066"/>
</dbReference>
<evidence type="ECO:0000313" key="6">
    <source>
        <dbReference type="Proteomes" id="UP000001929"/>
    </source>
</evidence>
<dbReference type="eggNOG" id="COG0329">
    <property type="taxonomic scope" value="Bacteria"/>
</dbReference>
<evidence type="ECO:0000256" key="3">
    <source>
        <dbReference type="PIRSR" id="PIRSR001365-1"/>
    </source>
</evidence>
<dbReference type="EMBL" id="CP000230">
    <property type="protein sequence ID" value="ABC22866.1"/>
    <property type="molecule type" value="Genomic_DNA"/>
</dbReference>
<reference evidence="5 6" key="1">
    <citation type="journal article" date="2011" name="Stand. Genomic Sci.">
        <title>Complete genome sequence of Rhodospirillum rubrum type strain (S1).</title>
        <authorList>
            <person name="Munk A.C."/>
            <person name="Copeland A."/>
            <person name="Lucas S."/>
            <person name="Lapidus A."/>
            <person name="Del Rio T.G."/>
            <person name="Barry K."/>
            <person name="Detter J.C."/>
            <person name="Hammon N."/>
            <person name="Israni S."/>
            <person name="Pitluck S."/>
            <person name="Brettin T."/>
            <person name="Bruce D."/>
            <person name="Han C."/>
            <person name="Tapia R."/>
            <person name="Gilna P."/>
            <person name="Schmutz J."/>
            <person name="Larimer F."/>
            <person name="Land M."/>
            <person name="Kyrpides N.C."/>
            <person name="Mavromatis K."/>
            <person name="Richardson P."/>
            <person name="Rohde M."/>
            <person name="Goker M."/>
            <person name="Klenk H.P."/>
            <person name="Zhang Y."/>
            <person name="Roberts G.P."/>
            <person name="Reslewic S."/>
            <person name="Schwartz D.C."/>
        </authorList>
    </citation>
    <scope>NUCLEOTIDE SEQUENCE [LARGE SCALE GENOMIC DNA]</scope>
    <source>
        <strain evidence="6">ATCC 11170 / ATH 1.1.1 / DSM 467 / LMG 4362 / NCIMB 8255 / S1</strain>
    </source>
</reference>
<feature type="active site" description="Schiff-base intermediate with substrate" evidence="3">
    <location>
        <position position="164"/>
    </location>
</feature>
<dbReference type="InterPro" id="IPR002220">
    <property type="entry name" value="DapA-like"/>
</dbReference>
<dbReference type="RefSeq" id="WP_011389819.1">
    <property type="nucleotide sequence ID" value="NC_007643.1"/>
</dbReference>
<protein>
    <submittedName>
        <fullName evidence="5">Dihydrodipicolinate synthetase</fullName>
        <ecNumber evidence="5">4.3.3.7</ecNumber>
    </submittedName>
</protein>
<proteinExistence type="inferred from homology"/>
<dbReference type="PATRIC" id="fig|269796.9.peg.2154"/>
<evidence type="ECO:0000256" key="1">
    <source>
        <dbReference type="ARBA" id="ARBA00023239"/>
    </source>
</evidence>
<comment type="similarity">
    <text evidence="2">Belongs to the DapA family.</text>
</comment>
<feature type="binding site" evidence="4">
    <location>
        <position position="206"/>
    </location>
    <ligand>
        <name>pyruvate</name>
        <dbReference type="ChEBI" id="CHEBI:15361"/>
    </ligand>
</feature>
<dbReference type="PhylomeDB" id="Q2RSM9"/>
<gene>
    <name evidence="5" type="ordered locus">Rru_A2066</name>
</gene>
<accession>Q2RSM9</accession>
<dbReference type="Gene3D" id="3.20.20.70">
    <property type="entry name" value="Aldolase class I"/>
    <property type="match status" value="1"/>
</dbReference>
<sequence>MTVDWKGVFPAVTTKFKADLSLDGDEMRRCVQAQVDAGVDGLICCGSLGEASTLDIDEKVAVVALALDVAGGRIPVLATVAEATTARACAFAKKAEEIGADGFMILPGMQYVSDGREAVAHYQAVAASVSKPLMIYNNPVAYRVDLGEEEIATLIEDPKFVAIKESSDDVRRTTTLRNRFGARLKIFGGVDNLALEGLLMGADGWVAGLVCAFPRETVAIYRLVRAGRLDEARSLYRWFVPLLELDVSTKLVQNIKLAEALACGSTETVRPPRLPLVGAERARVEAIIQTALACRPALPDLDSL</sequence>
<dbReference type="PANTHER" id="PTHR12128:SF72">
    <property type="entry name" value="DIHYDRODIPICOLINATE SYNTHASE"/>
    <property type="match status" value="1"/>
</dbReference>
<evidence type="ECO:0000256" key="4">
    <source>
        <dbReference type="PIRSR" id="PIRSR001365-2"/>
    </source>
</evidence>
<name>Q2RSM9_RHORT</name>
<dbReference type="SUPFAM" id="SSF51569">
    <property type="entry name" value="Aldolase"/>
    <property type="match status" value="1"/>
</dbReference>
<keyword evidence="6" id="KW-1185">Reference proteome</keyword>
<dbReference type="AlphaFoldDB" id="Q2RSM9"/>
<dbReference type="PRINTS" id="PR00146">
    <property type="entry name" value="DHPICSNTHASE"/>
</dbReference>
<dbReference type="CDD" id="cd00408">
    <property type="entry name" value="DHDPS-like"/>
    <property type="match status" value="1"/>
</dbReference>
<feature type="active site" description="Proton donor/acceptor" evidence="3">
    <location>
        <position position="136"/>
    </location>
</feature>
<organism evidence="5 6">
    <name type="scientific">Rhodospirillum rubrum (strain ATCC 11170 / ATH 1.1.1 / DSM 467 / LMG 4362 / NCIMB 8255 / S1)</name>
    <dbReference type="NCBI Taxonomy" id="269796"/>
    <lineage>
        <taxon>Bacteria</taxon>
        <taxon>Pseudomonadati</taxon>
        <taxon>Pseudomonadota</taxon>
        <taxon>Alphaproteobacteria</taxon>
        <taxon>Rhodospirillales</taxon>
        <taxon>Rhodospirillaceae</taxon>
        <taxon>Rhodospirillum</taxon>
    </lineage>
</organism>
<keyword evidence="1 2" id="KW-0456">Lyase</keyword>
<dbReference type="GO" id="GO:0008840">
    <property type="term" value="F:4-hydroxy-tetrahydrodipicolinate synthase activity"/>
    <property type="evidence" value="ECO:0007669"/>
    <property type="project" value="UniProtKB-EC"/>
</dbReference>
<dbReference type="Pfam" id="PF00701">
    <property type="entry name" value="DHDPS"/>
    <property type="match status" value="1"/>
</dbReference>